<proteinExistence type="predicted"/>
<sequence>MVDLEQISFHDSIIKNIIIRPESRSVVIELYHLTDQGVEKDEASFKAKYCQATLALFEYKRIDFDVKGDKNKEIILTTKVTRGINSKEGLIHLKLYTTSDSTISVYCNDYSFEELDS</sequence>
<comment type="caution">
    <text evidence="1">The sequence shown here is derived from an EMBL/GenBank/DDBJ whole genome shotgun (WGS) entry which is preliminary data.</text>
</comment>
<dbReference type="AlphaFoldDB" id="A0A0W8E3X7"/>
<protein>
    <submittedName>
        <fullName evidence="1">Uncharacterized protein</fullName>
    </submittedName>
</protein>
<reference evidence="1" key="1">
    <citation type="journal article" date="2015" name="Proc. Natl. Acad. Sci. U.S.A.">
        <title>Networks of energetic and metabolic interactions define dynamics in microbial communities.</title>
        <authorList>
            <person name="Embree M."/>
            <person name="Liu J.K."/>
            <person name="Al-Bassam M.M."/>
            <person name="Zengler K."/>
        </authorList>
    </citation>
    <scope>NUCLEOTIDE SEQUENCE</scope>
</reference>
<accession>A0A0W8E3X7</accession>
<dbReference type="EMBL" id="LNQE01001892">
    <property type="protein sequence ID" value="KUG03149.1"/>
    <property type="molecule type" value="Genomic_DNA"/>
</dbReference>
<evidence type="ECO:0000313" key="1">
    <source>
        <dbReference type="EMBL" id="KUG03149.1"/>
    </source>
</evidence>
<organism evidence="1">
    <name type="scientific">hydrocarbon metagenome</name>
    <dbReference type="NCBI Taxonomy" id="938273"/>
    <lineage>
        <taxon>unclassified sequences</taxon>
        <taxon>metagenomes</taxon>
        <taxon>ecological metagenomes</taxon>
    </lineage>
</organism>
<name>A0A0W8E3X7_9ZZZZ</name>
<gene>
    <name evidence="1" type="ORF">ASZ90_019489</name>
</gene>